<comment type="function">
    <text evidence="5">Required for the activity of the biotin synthase BioB.</text>
</comment>
<keyword evidence="11" id="KW-1185">Reference proteome</keyword>
<comment type="caution">
    <text evidence="10">The sequence shown here is derived from an EMBL/GenBank/DDBJ whole genome shotgun (WGS) entry which is preliminary data.</text>
</comment>
<evidence type="ECO:0000256" key="7">
    <source>
        <dbReference type="ARBA" id="ARBA00093796"/>
    </source>
</evidence>
<evidence type="ECO:0000256" key="8">
    <source>
        <dbReference type="SAM" id="MobiDB-lite"/>
    </source>
</evidence>
<dbReference type="EMBL" id="JBHSFO010000010">
    <property type="protein sequence ID" value="MFC4605409.1"/>
    <property type="molecule type" value="Genomic_DNA"/>
</dbReference>
<evidence type="ECO:0000256" key="6">
    <source>
        <dbReference type="ARBA" id="ARBA00093780"/>
    </source>
</evidence>
<evidence type="ECO:0000256" key="1">
    <source>
        <dbReference type="ARBA" id="ARBA00001915"/>
    </source>
</evidence>
<keyword evidence="2" id="KW-0479">Metal-binding</keyword>
<keyword evidence="3" id="KW-0093">Biotin biosynthesis</keyword>
<evidence type="ECO:0000256" key="5">
    <source>
        <dbReference type="ARBA" id="ARBA00093761"/>
    </source>
</evidence>
<evidence type="ECO:0000259" key="9">
    <source>
        <dbReference type="Pfam" id="PF26519"/>
    </source>
</evidence>
<comment type="cofactor">
    <cofactor evidence="1">
        <name>iron-sulfur cluster</name>
        <dbReference type="ChEBI" id="CHEBI:30408"/>
    </cofactor>
</comment>
<gene>
    <name evidence="10" type="ORF">ACFO6S_17045</name>
</gene>
<dbReference type="RefSeq" id="WP_378418977.1">
    <property type="nucleotide sequence ID" value="NZ_JBHSFO010000010.1"/>
</dbReference>
<protein>
    <recommendedName>
        <fullName evidence="7">Biotin synthase auxiliary protein</fullName>
    </recommendedName>
</protein>
<evidence type="ECO:0000313" key="11">
    <source>
        <dbReference type="Proteomes" id="UP001595914"/>
    </source>
</evidence>
<keyword evidence="4" id="KW-0408">Iron</keyword>
<evidence type="ECO:0000313" key="10">
    <source>
        <dbReference type="EMBL" id="MFC4605409.1"/>
    </source>
</evidence>
<evidence type="ECO:0000256" key="4">
    <source>
        <dbReference type="ARBA" id="ARBA00023004"/>
    </source>
</evidence>
<dbReference type="Proteomes" id="UP001595914">
    <property type="component" value="Unassembled WGS sequence"/>
</dbReference>
<reference evidence="11" key="1">
    <citation type="journal article" date="2019" name="Int. J. Syst. Evol. Microbiol.">
        <title>The Global Catalogue of Microorganisms (GCM) 10K type strain sequencing project: providing services to taxonomists for standard genome sequencing and annotation.</title>
        <authorList>
            <consortium name="The Broad Institute Genomics Platform"/>
            <consortium name="The Broad Institute Genome Sequencing Center for Infectious Disease"/>
            <person name="Wu L."/>
            <person name="Ma J."/>
        </authorList>
    </citation>
    <scope>NUCLEOTIDE SEQUENCE [LARGE SCALE GENOMIC DNA]</scope>
    <source>
        <strain evidence="11">CCUG 54520</strain>
    </source>
</reference>
<comment type="similarity">
    <text evidence="6">Belongs to the BsaP family.</text>
</comment>
<sequence>MTPSRPLSWLGPEPAARQLAEQQSDPDERYNPYTGLRLVPGVEDSTPAAAQLGLEPPRFCEDCGRRMIVQISPDGWWAKCSRHGVRDSTALGQR</sequence>
<dbReference type="InterPro" id="IPR058605">
    <property type="entry name" value="BsaP_C"/>
</dbReference>
<name>A0ABV9FYI8_9NOCA</name>
<evidence type="ECO:0000256" key="3">
    <source>
        <dbReference type="ARBA" id="ARBA00022756"/>
    </source>
</evidence>
<organism evidence="10 11">
    <name type="scientific">Rhodococcus kronopolitis</name>
    <dbReference type="NCBI Taxonomy" id="1460226"/>
    <lineage>
        <taxon>Bacteria</taxon>
        <taxon>Bacillati</taxon>
        <taxon>Actinomycetota</taxon>
        <taxon>Actinomycetes</taxon>
        <taxon>Mycobacteriales</taxon>
        <taxon>Nocardiaceae</taxon>
        <taxon>Rhodococcus</taxon>
    </lineage>
</organism>
<evidence type="ECO:0000256" key="2">
    <source>
        <dbReference type="ARBA" id="ARBA00022723"/>
    </source>
</evidence>
<accession>A0ABV9FYI8</accession>
<dbReference type="Pfam" id="PF26519">
    <property type="entry name" value="BsaP"/>
    <property type="match status" value="1"/>
</dbReference>
<feature type="region of interest" description="Disordered" evidence="8">
    <location>
        <begin position="1"/>
        <end position="31"/>
    </location>
</feature>
<proteinExistence type="inferred from homology"/>
<feature type="domain" description="Biotin synthase auxiliary protein C-terminal" evidence="9">
    <location>
        <begin position="67"/>
        <end position="93"/>
    </location>
</feature>